<name>A0A803N4N3_CHEQI</name>
<dbReference type="EnsemblPlants" id="AUR62040349-RA">
    <property type="protein sequence ID" value="AUR62040349-RA:cds"/>
    <property type="gene ID" value="AUR62040349"/>
</dbReference>
<evidence type="ECO:0000256" key="1">
    <source>
        <dbReference type="PROSITE-ProRule" id="PRU00520"/>
    </source>
</evidence>
<dbReference type="AlphaFoldDB" id="A0A803N4N3"/>
<feature type="active site" evidence="1">
    <location>
        <position position="300"/>
    </location>
</feature>
<sequence>MVVLLGSPAALSLFLFGAAATFFVLLLGWLLLLGWELLKLKLEEIWKGRKQVLEEHRFGFQESQRSYRRQEDHFGLSNLISEFKLNLWFMTASQLANPDSKRRPLRWKPAAQRRSVNKVQEKKKPIPQRRKVNLFNIAWNDLVLVLQGRTLVTYPGMYQVDSSQKETQKARKDCCKTALDLASHDENLCSFPTKADDEELELRELQAGPNPLTCGAHFANGGKTGNYGCSLCKGLLPKFPPESVRMRKSFHMQPWNSSLELEKKLFKVRCIIKGRVQGVFYRNWTIENANQLGLKGWVRNRRDGSVEALFSGKAEVVDEMVQRCRRGPPDAMVTALNVDPSNEDPGSGFERKPTV</sequence>
<dbReference type="NCBIfam" id="NF010996">
    <property type="entry name" value="PRK14421.1"/>
    <property type="match status" value="1"/>
</dbReference>
<feature type="transmembrane region" description="Helical" evidence="3">
    <location>
        <begin position="12"/>
        <end position="33"/>
    </location>
</feature>
<dbReference type="EC" id="3.6.1.7" evidence="1"/>
<evidence type="ECO:0000313" key="5">
    <source>
        <dbReference type="EnsemblPlants" id="AUR62040349-RA:cds"/>
    </source>
</evidence>
<accession>A0A803N4N3</accession>
<dbReference type="SUPFAM" id="SSF54975">
    <property type="entry name" value="Acylphosphatase/BLUF domain-like"/>
    <property type="match status" value="1"/>
</dbReference>
<reference evidence="5" key="1">
    <citation type="journal article" date="2017" name="Nature">
        <title>The genome of Chenopodium quinoa.</title>
        <authorList>
            <person name="Jarvis D.E."/>
            <person name="Ho Y.S."/>
            <person name="Lightfoot D.J."/>
            <person name="Schmoeckel S.M."/>
            <person name="Li B."/>
            <person name="Borm T.J.A."/>
            <person name="Ohyanagi H."/>
            <person name="Mineta K."/>
            <person name="Michell C.T."/>
            <person name="Saber N."/>
            <person name="Kharbatia N.M."/>
            <person name="Rupper R.R."/>
            <person name="Sharp A.R."/>
            <person name="Dally N."/>
            <person name="Boughton B.A."/>
            <person name="Woo Y.H."/>
            <person name="Gao G."/>
            <person name="Schijlen E.G.W.M."/>
            <person name="Guo X."/>
            <person name="Momin A.A."/>
            <person name="Negrao S."/>
            <person name="Al-Babili S."/>
            <person name="Gehring C."/>
            <person name="Roessner U."/>
            <person name="Jung C."/>
            <person name="Murphy K."/>
            <person name="Arold S.T."/>
            <person name="Gojobori T."/>
            <person name="van der Linden C.G."/>
            <person name="van Loo E.N."/>
            <person name="Jellen E.N."/>
            <person name="Maughan P.J."/>
            <person name="Tester M."/>
        </authorList>
    </citation>
    <scope>NUCLEOTIDE SEQUENCE [LARGE SCALE GENOMIC DNA]</scope>
    <source>
        <strain evidence="5">cv. PI 614886</strain>
    </source>
</reference>
<dbReference type="Pfam" id="PF00708">
    <property type="entry name" value="Acylphosphatase"/>
    <property type="match status" value="1"/>
</dbReference>
<keyword evidence="1" id="KW-0378">Hydrolase</keyword>
<feature type="active site" evidence="1">
    <location>
        <position position="282"/>
    </location>
</feature>
<protein>
    <recommendedName>
        <fullName evidence="1">acylphosphatase</fullName>
        <ecNumber evidence="1">3.6.1.7</ecNumber>
    </recommendedName>
</protein>
<dbReference type="PROSITE" id="PS00151">
    <property type="entry name" value="ACYLPHOSPHATASE_2"/>
    <property type="match status" value="1"/>
</dbReference>
<comment type="catalytic activity">
    <reaction evidence="1">
        <text>an acyl phosphate + H2O = a carboxylate + phosphate + H(+)</text>
        <dbReference type="Rhea" id="RHEA:14965"/>
        <dbReference type="ChEBI" id="CHEBI:15377"/>
        <dbReference type="ChEBI" id="CHEBI:15378"/>
        <dbReference type="ChEBI" id="CHEBI:29067"/>
        <dbReference type="ChEBI" id="CHEBI:43474"/>
        <dbReference type="ChEBI" id="CHEBI:59918"/>
        <dbReference type="EC" id="3.6.1.7"/>
    </reaction>
</comment>
<dbReference type="InterPro" id="IPR020456">
    <property type="entry name" value="Acylphosphatase"/>
</dbReference>
<dbReference type="InterPro" id="IPR001792">
    <property type="entry name" value="Acylphosphatase-like_dom"/>
</dbReference>
<dbReference type="PANTHER" id="PTHR47268:SF4">
    <property type="entry name" value="ACYLPHOSPHATASE"/>
    <property type="match status" value="1"/>
</dbReference>
<organism evidence="5 6">
    <name type="scientific">Chenopodium quinoa</name>
    <name type="common">Quinoa</name>
    <dbReference type="NCBI Taxonomy" id="63459"/>
    <lineage>
        <taxon>Eukaryota</taxon>
        <taxon>Viridiplantae</taxon>
        <taxon>Streptophyta</taxon>
        <taxon>Embryophyta</taxon>
        <taxon>Tracheophyta</taxon>
        <taxon>Spermatophyta</taxon>
        <taxon>Magnoliopsida</taxon>
        <taxon>eudicotyledons</taxon>
        <taxon>Gunneridae</taxon>
        <taxon>Pentapetalae</taxon>
        <taxon>Caryophyllales</taxon>
        <taxon>Chenopodiaceae</taxon>
        <taxon>Chenopodioideae</taxon>
        <taxon>Atripliceae</taxon>
        <taxon>Chenopodium</taxon>
    </lineage>
</organism>
<keyword evidence="6" id="KW-1185">Reference proteome</keyword>
<dbReference type="Gramene" id="AUR62040349-RA">
    <property type="protein sequence ID" value="AUR62040349-RA:cds"/>
    <property type="gene ID" value="AUR62040349"/>
</dbReference>
<keyword evidence="3" id="KW-0472">Membrane</keyword>
<reference evidence="5" key="2">
    <citation type="submission" date="2021-03" db="UniProtKB">
        <authorList>
            <consortium name="EnsemblPlants"/>
        </authorList>
    </citation>
    <scope>IDENTIFICATION</scope>
</reference>
<keyword evidence="3" id="KW-1133">Transmembrane helix</keyword>
<evidence type="ECO:0000259" key="4">
    <source>
        <dbReference type="PROSITE" id="PS51160"/>
    </source>
</evidence>
<dbReference type="PROSITE" id="PS51160">
    <property type="entry name" value="ACYLPHOSPHATASE_3"/>
    <property type="match status" value="1"/>
</dbReference>
<comment type="similarity">
    <text evidence="2">Belongs to the acylphosphatase family.</text>
</comment>
<dbReference type="Proteomes" id="UP000596660">
    <property type="component" value="Unplaced"/>
</dbReference>
<dbReference type="PRINTS" id="PR00112">
    <property type="entry name" value="ACYLPHPHTASE"/>
</dbReference>
<dbReference type="InterPro" id="IPR017968">
    <property type="entry name" value="Acylphosphatase_CS"/>
</dbReference>
<evidence type="ECO:0000313" key="6">
    <source>
        <dbReference type="Proteomes" id="UP000596660"/>
    </source>
</evidence>
<dbReference type="PANTHER" id="PTHR47268">
    <property type="entry name" value="ACYLPHOSPHATASE"/>
    <property type="match status" value="1"/>
</dbReference>
<evidence type="ECO:0000256" key="3">
    <source>
        <dbReference type="SAM" id="Phobius"/>
    </source>
</evidence>
<dbReference type="InterPro" id="IPR036046">
    <property type="entry name" value="Acylphosphatase-like_dom_sf"/>
</dbReference>
<evidence type="ECO:0000256" key="2">
    <source>
        <dbReference type="RuleBase" id="RU004168"/>
    </source>
</evidence>
<feature type="domain" description="Acylphosphatase-like" evidence="4">
    <location>
        <begin position="267"/>
        <end position="353"/>
    </location>
</feature>
<keyword evidence="3" id="KW-0812">Transmembrane</keyword>
<dbReference type="GO" id="GO:0003998">
    <property type="term" value="F:acylphosphatase activity"/>
    <property type="evidence" value="ECO:0007669"/>
    <property type="project" value="UniProtKB-EC"/>
</dbReference>
<proteinExistence type="inferred from homology"/>
<dbReference type="Gene3D" id="3.30.70.100">
    <property type="match status" value="1"/>
</dbReference>